<protein>
    <submittedName>
        <fullName evidence="4">23S rRNA methyltransferase</fullName>
    </submittedName>
</protein>
<feature type="domain" description="23S rRNA (guanine(745)-N(1))-methyltransferase N-terminal" evidence="3">
    <location>
        <begin position="13"/>
        <end position="55"/>
    </location>
</feature>
<dbReference type="EMBL" id="CP034170">
    <property type="protein sequence ID" value="AZI57146.1"/>
    <property type="molecule type" value="Genomic_DNA"/>
</dbReference>
<reference evidence="4 5" key="1">
    <citation type="submission" date="2018-11" db="EMBL/GenBank/DDBJ databases">
        <authorList>
            <person name="Da X."/>
        </authorList>
    </citation>
    <scope>NUCLEOTIDE SEQUENCE [LARGE SCALE GENOMIC DNA]</scope>
    <source>
        <strain evidence="4 5">S14-144</strain>
    </source>
</reference>
<dbReference type="KEGG" id="nak:EH165_02180"/>
<feature type="binding site" evidence="1">
    <location>
        <position position="42"/>
    </location>
    <ligand>
        <name>Zn(2+)</name>
        <dbReference type="ChEBI" id="CHEBI:29105"/>
    </ligand>
</feature>
<evidence type="ECO:0000313" key="4">
    <source>
        <dbReference type="EMBL" id="AZI57146.1"/>
    </source>
</evidence>
<keyword evidence="1" id="KW-0862">Zinc</keyword>
<keyword evidence="2" id="KW-0949">S-adenosyl-L-methionine</keyword>
<accession>A0A3G8ZSW1</accession>
<dbReference type="RefSeq" id="WP_124797831.1">
    <property type="nucleotide sequence ID" value="NZ_CP034170.1"/>
</dbReference>
<gene>
    <name evidence="4" type="ORF">EH165_02180</name>
</gene>
<name>A0A3G8ZSW1_9ACTN</name>
<evidence type="ECO:0000256" key="2">
    <source>
        <dbReference type="PIRSR" id="PIRSR018249-2"/>
    </source>
</evidence>
<feature type="binding site" evidence="1">
    <location>
        <position position="38"/>
    </location>
    <ligand>
        <name>Zn(2+)</name>
        <dbReference type="ChEBI" id="CHEBI:29105"/>
    </ligand>
</feature>
<dbReference type="InterPro" id="IPR029063">
    <property type="entry name" value="SAM-dependent_MTases_sf"/>
</dbReference>
<sequence>MSSELPPVVAYLRCPHCGFSLGPAPAAKPEQNWSGVICEQGHHFDVAKQGYLSLLGKKSRTDTGDSVEMVTARANFLKTGLYQPISDAVTAVAHEYRGSHRLSIEIGAGTGYYLGRVLDSRQQDHGIAVDSSVRAARRAAKAHPRMFSVVADAWDALPIRSHSAGVLLSVFAPRSVGEICRLLAPGGVFIAVTPEPSHLTELVSQFGMLTVDAGKAEKLGRDFAAELEVVSAVSTTFEMALDPVMVRDLVMMGPSARHVDPESFERQWRALPQAISVTGAVTVTVLKNRTVSGSART</sequence>
<dbReference type="GO" id="GO:0032259">
    <property type="term" value="P:methylation"/>
    <property type="evidence" value="ECO:0007669"/>
    <property type="project" value="UniProtKB-KW"/>
</dbReference>
<feature type="binding site" evidence="2">
    <location>
        <position position="198"/>
    </location>
    <ligand>
        <name>S-adenosyl-L-methionine</name>
        <dbReference type="ChEBI" id="CHEBI:59789"/>
    </ligand>
</feature>
<dbReference type="InterPro" id="IPR016718">
    <property type="entry name" value="rRNA_m1G-MeTrfase_A_prd"/>
</dbReference>
<keyword evidence="4" id="KW-0808">Transferase</keyword>
<evidence type="ECO:0000259" key="3">
    <source>
        <dbReference type="Pfam" id="PF21302"/>
    </source>
</evidence>
<dbReference type="Proteomes" id="UP000268084">
    <property type="component" value="Chromosome"/>
</dbReference>
<dbReference type="GO" id="GO:0046872">
    <property type="term" value="F:metal ion binding"/>
    <property type="evidence" value="ECO:0007669"/>
    <property type="project" value="UniProtKB-KW"/>
</dbReference>
<dbReference type="GO" id="GO:0008168">
    <property type="term" value="F:methyltransferase activity"/>
    <property type="evidence" value="ECO:0007669"/>
    <property type="project" value="UniProtKB-KW"/>
</dbReference>
<dbReference type="PIRSF" id="PIRSF018249">
    <property type="entry name" value="MyrA_prd"/>
    <property type="match status" value="1"/>
</dbReference>
<dbReference type="Pfam" id="PF21302">
    <property type="entry name" value="Zn_ribbon_RlmA"/>
    <property type="match status" value="1"/>
</dbReference>
<organism evidence="4 5">
    <name type="scientific">Nakamurella antarctica</name>
    <dbReference type="NCBI Taxonomy" id="1902245"/>
    <lineage>
        <taxon>Bacteria</taxon>
        <taxon>Bacillati</taxon>
        <taxon>Actinomycetota</taxon>
        <taxon>Actinomycetes</taxon>
        <taxon>Nakamurellales</taxon>
        <taxon>Nakamurellaceae</taxon>
        <taxon>Nakamurella</taxon>
    </lineage>
</organism>
<dbReference type="Gene3D" id="3.40.50.150">
    <property type="entry name" value="Vaccinia Virus protein VP39"/>
    <property type="match status" value="1"/>
</dbReference>
<dbReference type="AlphaFoldDB" id="A0A3G8ZSW1"/>
<dbReference type="OrthoDB" id="108476at2"/>
<keyword evidence="1" id="KW-0479">Metal-binding</keyword>
<feature type="binding site" evidence="2">
    <location>
        <position position="82"/>
    </location>
    <ligand>
        <name>S-adenosyl-L-methionine</name>
        <dbReference type="ChEBI" id="CHEBI:59789"/>
    </ligand>
</feature>
<dbReference type="SUPFAM" id="SSF53335">
    <property type="entry name" value="S-adenosyl-L-methionine-dependent methyltransferases"/>
    <property type="match status" value="1"/>
</dbReference>
<keyword evidence="5" id="KW-1185">Reference proteome</keyword>
<feature type="binding site" evidence="2">
    <location>
        <begin position="110"/>
        <end position="111"/>
    </location>
    <ligand>
        <name>S-adenosyl-L-methionine</name>
        <dbReference type="ChEBI" id="CHEBI:59789"/>
    </ligand>
</feature>
<reference evidence="4 5" key="2">
    <citation type="submission" date="2018-12" db="EMBL/GenBank/DDBJ databases">
        <title>Nakamurella antarcticus sp. nov., isolated from Antarctica South Shetland Islands soil.</title>
        <authorList>
            <person name="Peng F."/>
        </authorList>
    </citation>
    <scope>NUCLEOTIDE SEQUENCE [LARGE SCALE GENOMIC DNA]</scope>
    <source>
        <strain evidence="4 5">S14-144</strain>
    </source>
</reference>
<proteinExistence type="predicted"/>
<evidence type="ECO:0000313" key="5">
    <source>
        <dbReference type="Proteomes" id="UP000268084"/>
    </source>
</evidence>
<evidence type="ECO:0000256" key="1">
    <source>
        <dbReference type="PIRSR" id="PIRSR018249-1"/>
    </source>
</evidence>
<dbReference type="InterPro" id="IPR048647">
    <property type="entry name" value="RlmA_N"/>
</dbReference>
<keyword evidence="4" id="KW-0489">Methyltransferase</keyword>